<evidence type="ECO:0000256" key="7">
    <source>
        <dbReference type="SAM" id="MobiDB-lite"/>
    </source>
</evidence>
<reference evidence="9" key="1">
    <citation type="submission" date="2021-12" db="EMBL/GenBank/DDBJ databases">
        <title>Curvularia clavata genome.</title>
        <authorList>
            <person name="Cao Y."/>
        </authorList>
    </citation>
    <scope>NUCLEOTIDE SEQUENCE</scope>
    <source>
        <strain evidence="9">Yc1106</strain>
    </source>
</reference>
<feature type="region of interest" description="Disordered" evidence="7">
    <location>
        <begin position="457"/>
        <end position="504"/>
    </location>
</feature>
<evidence type="ECO:0000313" key="10">
    <source>
        <dbReference type="Proteomes" id="UP001056012"/>
    </source>
</evidence>
<organism evidence="9 10">
    <name type="scientific">Curvularia clavata</name>
    <dbReference type="NCBI Taxonomy" id="95742"/>
    <lineage>
        <taxon>Eukaryota</taxon>
        <taxon>Fungi</taxon>
        <taxon>Dikarya</taxon>
        <taxon>Ascomycota</taxon>
        <taxon>Pezizomycotina</taxon>
        <taxon>Dothideomycetes</taxon>
        <taxon>Pleosporomycetidae</taxon>
        <taxon>Pleosporales</taxon>
        <taxon>Pleosporineae</taxon>
        <taxon>Pleosporaceae</taxon>
        <taxon>Curvularia</taxon>
    </lineage>
</organism>
<dbReference type="EMBL" id="CP089278">
    <property type="protein sequence ID" value="USP79470.1"/>
    <property type="molecule type" value="Genomic_DNA"/>
</dbReference>
<dbReference type="AlphaFoldDB" id="A0A9Q8ZC19"/>
<feature type="compositionally biased region" description="Basic and acidic residues" evidence="7">
    <location>
        <begin position="68"/>
        <end position="85"/>
    </location>
</feature>
<gene>
    <name evidence="9" type="ORF">yc1106_06744</name>
</gene>
<feature type="region of interest" description="Disordered" evidence="7">
    <location>
        <begin position="516"/>
        <end position="546"/>
    </location>
</feature>
<dbReference type="GO" id="GO:0016020">
    <property type="term" value="C:membrane"/>
    <property type="evidence" value="ECO:0007669"/>
    <property type="project" value="UniProtKB-SubCell"/>
</dbReference>
<feature type="region of interest" description="Disordered" evidence="7">
    <location>
        <begin position="65"/>
        <end position="101"/>
    </location>
</feature>
<comment type="similarity">
    <text evidence="2">Belongs to the glycosyltransferase 31 family. Beta3-Gal-T subfamily.</text>
</comment>
<dbReference type="PANTHER" id="PTHR23033:SF40">
    <property type="entry name" value="APPLE DOMAIN-CONTAINING PROTEIN"/>
    <property type="match status" value="1"/>
</dbReference>
<evidence type="ECO:0000256" key="1">
    <source>
        <dbReference type="ARBA" id="ARBA00004606"/>
    </source>
</evidence>
<accession>A0A9Q8ZC19</accession>
<proteinExistence type="inferred from homology"/>
<keyword evidence="3 8" id="KW-0812">Transmembrane</keyword>
<evidence type="ECO:0000256" key="8">
    <source>
        <dbReference type="SAM" id="Phobius"/>
    </source>
</evidence>
<keyword evidence="5 8" id="KW-1133">Transmembrane helix</keyword>
<feature type="transmembrane region" description="Helical" evidence="8">
    <location>
        <begin position="654"/>
        <end position="677"/>
    </location>
</feature>
<dbReference type="InterPro" id="IPR026050">
    <property type="entry name" value="C1GALT1/C1GALT1_chp1"/>
</dbReference>
<name>A0A9Q8ZC19_CURCL</name>
<feature type="compositionally biased region" description="Basic and acidic residues" evidence="7">
    <location>
        <begin position="466"/>
        <end position="504"/>
    </location>
</feature>
<protein>
    <recommendedName>
        <fullName evidence="11">Glycosyltransferase family 31 protein</fullName>
    </recommendedName>
</protein>
<feature type="compositionally biased region" description="Basic and acidic residues" evidence="7">
    <location>
        <begin position="527"/>
        <end position="537"/>
    </location>
</feature>
<comment type="subcellular location">
    <subcellularLocation>
        <location evidence="1">Membrane</location>
        <topology evidence="1">Single-pass type II membrane protein</topology>
    </subcellularLocation>
</comment>
<keyword evidence="10" id="KW-1185">Reference proteome</keyword>
<evidence type="ECO:0000256" key="5">
    <source>
        <dbReference type="ARBA" id="ARBA00022989"/>
    </source>
</evidence>
<dbReference type="Proteomes" id="UP001056012">
    <property type="component" value="Chromosome 5"/>
</dbReference>
<keyword evidence="4" id="KW-0735">Signal-anchor</keyword>
<dbReference type="OrthoDB" id="414175at2759"/>
<evidence type="ECO:0000256" key="4">
    <source>
        <dbReference type="ARBA" id="ARBA00022968"/>
    </source>
</evidence>
<evidence type="ECO:0000256" key="3">
    <source>
        <dbReference type="ARBA" id="ARBA00022692"/>
    </source>
</evidence>
<evidence type="ECO:0000256" key="6">
    <source>
        <dbReference type="ARBA" id="ARBA00023136"/>
    </source>
</evidence>
<dbReference type="PANTHER" id="PTHR23033">
    <property type="entry name" value="BETA1,3-GALACTOSYLTRANSFERASE"/>
    <property type="match status" value="1"/>
</dbReference>
<evidence type="ECO:0000313" key="9">
    <source>
        <dbReference type="EMBL" id="USP79470.1"/>
    </source>
</evidence>
<dbReference type="Gene3D" id="3.90.550.50">
    <property type="match status" value="1"/>
</dbReference>
<dbReference type="VEuPathDB" id="FungiDB:yc1106_06744"/>
<evidence type="ECO:0000256" key="2">
    <source>
        <dbReference type="ARBA" id="ARBA00006462"/>
    </source>
</evidence>
<sequence length="696" mass="78956">MPVVTPSRLAIIAVAFSLLTFLWTFGLPVQSGQPEVPVIDHYEHKNVHTDPIIPPPALETHATITGDRPVKEDDHRWDDKAKQSAKEQAAPSPTITGVAEFEKDGGRWEDKEKPKEGNAPAAPSTLLTHTIAAPKSADDNAIYEPTAVAIPPPSTQVVAEHCRNLAQAEHVMVVLKTSKADIGKVKTQLQTLLSCVPTFAIFSDHEGEFEGHKVYDALSVVSHDVRLMNEQFQEYQVMRADAGHKPDAAKLKALDKWKMLPMVYQAYQMNPNARFMVFIEEDTALSWTNLLQWLGRLDYRIPYYSGAPAFISGTQSAQRTPGIMISQGALRRFAKSYDEVYKSKWEPATDKECCGDLMLARAMADAHVELYSSWPLLQTEQPNSLDYTKRVWCAPAISWHGGNAEQLNWQWELEKKWTSEKDWKTPYLFRDAFQDHLVPHIDTQKDDWDNMSEDAKITAPKGRQQQIKDEAQKSKQQQDEEERRKQEALKEAEAHPQWQDEPKKEDLMKEHKDDILQAPGTHGTQPQRREDKKEPPNWDKIPGRYPNAADSVDACRKTCEEVENCMQWRYLRDGDGECHLGKVIRLGGIVGDGRWKSGWMTDRIDKAKKEWECKKHFYTPTSAFNNTHTVFFSLTTTHSSPNEPTNTAKMQRNIVIFLIILILFILIAAIAYGIYYLQTRMAVGGTASSVSDMTEA</sequence>
<evidence type="ECO:0008006" key="11">
    <source>
        <dbReference type="Google" id="ProtNLM"/>
    </source>
</evidence>
<keyword evidence="6 8" id="KW-0472">Membrane</keyword>